<dbReference type="GO" id="GO:0016829">
    <property type="term" value="F:lyase activity"/>
    <property type="evidence" value="ECO:0007669"/>
    <property type="project" value="UniProtKB-KW"/>
</dbReference>
<dbReference type="PANTHER" id="PTHR42905">
    <property type="entry name" value="PHOSPHOENOLPYRUVATE CARBOXYLASE"/>
    <property type="match status" value="1"/>
</dbReference>
<dbReference type="CDD" id="cd00377">
    <property type="entry name" value="ICL_PEPM"/>
    <property type="match status" value="1"/>
</dbReference>
<organism evidence="2 4">
    <name type="scientific">Leuconostoc gasicomitatum</name>
    <dbReference type="NCBI Taxonomy" id="115778"/>
    <lineage>
        <taxon>Bacteria</taxon>
        <taxon>Bacillati</taxon>
        <taxon>Bacillota</taxon>
        <taxon>Bacilli</taxon>
        <taxon>Lactobacillales</taxon>
        <taxon>Lactobacillaceae</taxon>
        <taxon>Leuconostoc</taxon>
        <taxon>Leuconostoc gelidum group</taxon>
    </lineage>
</organism>
<dbReference type="Proteomes" id="UP000752647">
    <property type="component" value="Unassembled WGS sequence"/>
</dbReference>
<dbReference type="GeneID" id="34301871"/>
<evidence type="ECO:0000313" key="4">
    <source>
        <dbReference type="Proteomes" id="UP000752647"/>
    </source>
</evidence>
<dbReference type="EMBL" id="JAHBFI010000018">
    <property type="protein sequence ID" value="MBZ5962958.1"/>
    <property type="molecule type" value="Genomic_DNA"/>
</dbReference>
<gene>
    <name evidence="1" type="ORF">C122C_0703</name>
    <name evidence="2" type="ORF">KIJ12_07380</name>
</gene>
<dbReference type="Gene3D" id="3.20.20.60">
    <property type="entry name" value="Phosphoenolpyruvate-binding domains"/>
    <property type="match status" value="1"/>
</dbReference>
<accession>A0A9Q3SZC3</accession>
<dbReference type="InterPro" id="IPR015813">
    <property type="entry name" value="Pyrv/PenolPyrv_kinase-like_dom"/>
</dbReference>
<proteinExistence type="predicted"/>
<evidence type="ECO:0000313" key="3">
    <source>
        <dbReference type="Proteomes" id="UP000199271"/>
    </source>
</evidence>
<reference evidence="1 3" key="1">
    <citation type="submission" date="2015-12" db="EMBL/GenBank/DDBJ databases">
        <authorList>
            <person name="Andreevskaya M."/>
        </authorList>
    </citation>
    <scope>NUCLEOTIDE SEQUENCE [LARGE SCALE GENOMIC DNA]</scope>
    <source>
        <strain evidence="1 3">C122c</strain>
    </source>
</reference>
<name>A0A9Q3SZC3_9LACO</name>
<dbReference type="GO" id="GO:0008807">
    <property type="term" value="F:carboxyvinyl-carboxyphosphonate phosphorylmutase activity"/>
    <property type="evidence" value="ECO:0007669"/>
    <property type="project" value="UniProtKB-EC"/>
</dbReference>
<dbReference type="InterPro" id="IPR039556">
    <property type="entry name" value="ICL/PEPM"/>
</dbReference>
<keyword evidence="1" id="KW-0808">Transferase</keyword>
<dbReference type="InterPro" id="IPR040442">
    <property type="entry name" value="Pyrv_kinase-like_dom_sf"/>
</dbReference>
<dbReference type="PANTHER" id="PTHR42905:SF16">
    <property type="entry name" value="CARBOXYPHOSPHONOENOLPYRUVATE PHOSPHONOMUTASE-LIKE PROTEIN (AFU_ORTHOLOGUE AFUA_5G07230)"/>
    <property type="match status" value="1"/>
</dbReference>
<dbReference type="SUPFAM" id="SSF51621">
    <property type="entry name" value="Phosphoenolpyruvate/pyruvate domain"/>
    <property type="match status" value="1"/>
</dbReference>
<keyword evidence="3" id="KW-1185">Reference proteome</keyword>
<sequence>MNNNDFAKMHNPNRPLTLLNVWNRDSAKALQHEKIKVVASSSYGSAADKNKEDGQQVSLNENVGIFSSLTGDMFRSLDFEAGYSDNSNSLQSNIKYLIKNKISGINLEDKLPGENELQAIEKFTEKINLINHTDIEKSMFVNIRTDSFFSGDLMIKNQNKELLKETIDRINQYEKHAIDGIFIPGLKNKEFISTIARNISVPLNIMLDIQSDKLEEYLSIGISRISFGPSTFLEFNHTNFTVEDYFKQKIDQISYLENNKLINLARG</sequence>
<dbReference type="RefSeq" id="WP_013231612.1">
    <property type="nucleotide sequence ID" value="NZ_BPKT01000001.1"/>
</dbReference>
<dbReference type="EMBL" id="FBSY01000013">
    <property type="protein sequence ID" value="CUW13695.1"/>
    <property type="molecule type" value="Genomic_DNA"/>
</dbReference>
<dbReference type="AlphaFoldDB" id="A0A9Q3SZC3"/>
<keyword evidence="2" id="KW-0456">Lyase</keyword>
<reference evidence="2" key="2">
    <citation type="submission" date="2021-05" db="EMBL/GenBank/DDBJ databases">
        <title>Pangenome of Leuconostoc gelidum warrants species status for Leuconostoc gelidum subsp. gasicomitatum.</title>
        <authorList>
            <person name="Johansson P."/>
            <person name="Sade E."/>
            <person name="Hultman J."/>
            <person name="Auvinen P."/>
            <person name="Bjorkroth J."/>
        </authorList>
    </citation>
    <scope>NUCLEOTIDE SEQUENCE</scope>
    <source>
        <strain evidence="2">A.21.4</strain>
    </source>
</reference>
<dbReference type="EC" id="2.7.8.23" evidence="1"/>
<dbReference type="Pfam" id="PF13714">
    <property type="entry name" value="PEP_mutase"/>
    <property type="match status" value="1"/>
</dbReference>
<evidence type="ECO:0000313" key="2">
    <source>
        <dbReference type="EMBL" id="MBZ5962958.1"/>
    </source>
</evidence>
<evidence type="ECO:0000313" key="1">
    <source>
        <dbReference type="EMBL" id="CUW13695.1"/>
    </source>
</evidence>
<dbReference type="Proteomes" id="UP000199271">
    <property type="component" value="Unassembled WGS sequence"/>
</dbReference>
<protein>
    <submittedName>
        <fullName evidence="2">Isocitrate lyase/phosphoenolpyruvate mutase family protein</fullName>
    </submittedName>
    <submittedName>
        <fullName evidence="1">Probable carboxyvinyl-carboxyphosphonate phosphorylmutase</fullName>
        <ecNumber evidence="1">2.7.8.23</ecNumber>
    </submittedName>
</protein>
<dbReference type="OMA" id="GRAENFF"/>
<comment type="caution">
    <text evidence="2">The sequence shown here is derived from an EMBL/GenBank/DDBJ whole genome shotgun (WGS) entry which is preliminary data.</text>
</comment>